<comment type="similarity">
    <text evidence="2">Belongs to the SNF2/RAD54 helicase family.</text>
</comment>
<dbReference type="PROSITE" id="PS50013">
    <property type="entry name" value="CHROMO_2"/>
    <property type="match status" value="2"/>
</dbReference>
<dbReference type="InterPro" id="IPR014001">
    <property type="entry name" value="Helicase_ATP-bd"/>
</dbReference>
<dbReference type="FunFam" id="3.40.50.300:FF:000130">
    <property type="entry name" value="Chromodomain-helicase-DNA-binding protein 2 isoform 1"/>
    <property type="match status" value="1"/>
</dbReference>
<dbReference type="GO" id="GO:0042393">
    <property type="term" value="F:histone binding"/>
    <property type="evidence" value="ECO:0007669"/>
    <property type="project" value="TreeGrafter"/>
</dbReference>
<keyword evidence="15" id="KW-1185">Reference proteome</keyword>
<evidence type="ECO:0000259" key="12">
    <source>
        <dbReference type="PROSITE" id="PS51192"/>
    </source>
</evidence>
<dbReference type="SMART" id="SM01176">
    <property type="entry name" value="DUF4208"/>
    <property type="match status" value="1"/>
</dbReference>
<dbReference type="GO" id="GO:0003677">
    <property type="term" value="F:DNA binding"/>
    <property type="evidence" value="ECO:0007669"/>
    <property type="project" value="UniProtKB-KW"/>
</dbReference>
<dbReference type="EMBL" id="JAVYJV010000014">
    <property type="protein sequence ID" value="KAK4355007.1"/>
    <property type="molecule type" value="Genomic_DNA"/>
</dbReference>
<keyword evidence="7" id="KW-0238">DNA-binding</keyword>
<evidence type="ECO:0000256" key="5">
    <source>
        <dbReference type="ARBA" id="ARBA00022801"/>
    </source>
</evidence>
<keyword evidence="5" id="KW-0378">Hydrolase</keyword>
<dbReference type="GO" id="GO:0034728">
    <property type="term" value="P:nucleosome organization"/>
    <property type="evidence" value="ECO:0007669"/>
    <property type="project" value="TreeGrafter"/>
</dbReference>
<evidence type="ECO:0008006" key="16">
    <source>
        <dbReference type="Google" id="ProtNLM"/>
    </source>
</evidence>
<keyword evidence="9" id="KW-0175">Coiled coil</keyword>
<dbReference type="SUPFAM" id="SSF52540">
    <property type="entry name" value="P-loop containing nucleoside triphosphate hydrolases"/>
    <property type="match status" value="2"/>
</dbReference>
<dbReference type="Gene3D" id="1.10.10.60">
    <property type="entry name" value="Homeodomain-like"/>
    <property type="match status" value="1"/>
</dbReference>
<dbReference type="Pfam" id="PF13907">
    <property type="entry name" value="CHD1-like_C"/>
    <property type="match status" value="1"/>
</dbReference>
<evidence type="ECO:0000256" key="3">
    <source>
        <dbReference type="ARBA" id="ARBA00022737"/>
    </source>
</evidence>
<keyword evidence="4" id="KW-0547">Nucleotide-binding</keyword>
<proteinExistence type="inferred from homology"/>
<feature type="compositionally biased region" description="Low complexity" evidence="10">
    <location>
        <begin position="1521"/>
        <end position="1534"/>
    </location>
</feature>
<feature type="region of interest" description="Disordered" evidence="10">
    <location>
        <begin position="125"/>
        <end position="243"/>
    </location>
</feature>
<evidence type="ECO:0000256" key="7">
    <source>
        <dbReference type="ARBA" id="ARBA00023125"/>
    </source>
</evidence>
<dbReference type="Pfam" id="PF00176">
    <property type="entry name" value="SNF2-rel_dom"/>
    <property type="match status" value="1"/>
</dbReference>
<dbReference type="Gene3D" id="3.40.50.10810">
    <property type="entry name" value="Tandem AAA-ATPase domain"/>
    <property type="match status" value="1"/>
</dbReference>
<evidence type="ECO:0000313" key="14">
    <source>
        <dbReference type="EMBL" id="KAK4355007.1"/>
    </source>
</evidence>
<dbReference type="PANTHER" id="PTHR45623">
    <property type="entry name" value="CHROMODOMAIN-HELICASE-DNA-BINDING PROTEIN 3-RELATED-RELATED"/>
    <property type="match status" value="1"/>
</dbReference>
<dbReference type="InterPro" id="IPR049730">
    <property type="entry name" value="SNF2/RAD54-like_C"/>
</dbReference>
<dbReference type="GO" id="GO:0016887">
    <property type="term" value="F:ATP hydrolysis activity"/>
    <property type="evidence" value="ECO:0007669"/>
    <property type="project" value="TreeGrafter"/>
</dbReference>
<evidence type="ECO:0000256" key="1">
    <source>
        <dbReference type="ARBA" id="ARBA00004123"/>
    </source>
</evidence>
<evidence type="ECO:0000256" key="9">
    <source>
        <dbReference type="SAM" id="Coils"/>
    </source>
</evidence>
<dbReference type="InterPro" id="IPR025260">
    <property type="entry name" value="CHD1-like_C"/>
</dbReference>
<comment type="subcellular location">
    <subcellularLocation>
        <location evidence="1">Nucleus</location>
    </subcellularLocation>
</comment>
<dbReference type="CDD" id="cd18659">
    <property type="entry name" value="CD2_tandem"/>
    <property type="match status" value="1"/>
</dbReference>
<dbReference type="SMART" id="SM00487">
    <property type="entry name" value="DEXDc"/>
    <property type="match status" value="1"/>
</dbReference>
<evidence type="ECO:0000256" key="8">
    <source>
        <dbReference type="ARBA" id="ARBA00023242"/>
    </source>
</evidence>
<keyword evidence="8" id="KW-0539">Nucleus</keyword>
<dbReference type="GO" id="GO:0005524">
    <property type="term" value="F:ATP binding"/>
    <property type="evidence" value="ECO:0007669"/>
    <property type="project" value="UniProtKB-KW"/>
</dbReference>
<evidence type="ECO:0000256" key="10">
    <source>
        <dbReference type="SAM" id="MobiDB-lite"/>
    </source>
</evidence>
<protein>
    <recommendedName>
        <fullName evidence="16">Protein CHROMATIN REMODELING 5</fullName>
    </recommendedName>
</protein>
<dbReference type="InterPro" id="IPR000953">
    <property type="entry name" value="Chromo/chromo_shadow_dom"/>
</dbReference>
<dbReference type="Pfam" id="PF23588">
    <property type="entry name" value="HTH_CHD1_Hrp3"/>
    <property type="match status" value="1"/>
</dbReference>
<feature type="region of interest" description="Disordered" evidence="10">
    <location>
        <begin position="332"/>
        <end position="440"/>
    </location>
</feature>
<evidence type="ECO:0000256" key="6">
    <source>
        <dbReference type="ARBA" id="ARBA00022840"/>
    </source>
</evidence>
<feature type="compositionally biased region" description="Acidic residues" evidence="10">
    <location>
        <begin position="348"/>
        <end position="364"/>
    </location>
</feature>
<dbReference type="Pfam" id="PF00385">
    <property type="entry name" value="Chromo"/>
    <property type="match status" value="1"/>
</dbReference>
<dbReference type="Gene3D" id="2.40.50.40">
    <property type="match status" value="2"/>
</dbReference>
<dbReference type="SMART" id="SM00490">
    <property type="entry name" value="HELICc"/>
    <property type="match status" value="1"/>
</dbReference>
<feature type="region of interest" description="Disordered" evidence="10">
    <location>
        <begin position="1669"/>
        <end position="1693"/>
    </location>
</feature>
<evidence type="ECO:0000259" key="11">
    <source>
        <dbReference type="PROSITE" id="PS50013"/>
    </source>
</evidence>
<dbReference type="InterPro" id="IPR056302">
    <property type="entry name" value="CHD1-2/Hrp3_HTH"/>
</dbReference>
<dbReference type="GO" id="GO:0003682">
    <property type="term" value="F:chromatin binding"/>
    <property type="evidence" value="ECO:0007669"/>
    <property type="project" value="TreeGrafter"/>
</dbReference>
<reference evidence="14" key="1">
    <citation type="submission" date="2023-12" db="EMBL/GenBank/DDBJ databases">
        <title>Genome assembly of Anisodus tanguticus.</title>
        <authorList>
            <person name="Wang Y.-J."/>
        </authorList>
    </citation>
    <scope>NUCLEOTIDE SEQUENCE</scope>
    <source>
        <strain evidence="14">KB-2021</strain>
        <tissue evidence="14">Leaf</tissue>
    </source>
</reference>
<feature type="region of interest" description="Disordered" evidence="10">
    <location>
        <begin position="1497"/>
        <end position="1549"/>
    </location>
</feature>
<evidence type="ECO:0000259" key="13">
    <source>
        <dbReference type="PROSITE" id="PS51194"/>
    </source>
</evidence>
<dbReference type="PROSITE" id="PS51194">
    <property type="entry name" value="HELICASE_CTER"/>
    <property type="match status" value="1"/>
</dbReference>
<keyword evidence="6" id="KW-0067">ATP-binding</keyword>
<evidence type="ECO:0000256" key="4">
    <source>
        <dbReference type="ARBA" id="ARBA00022741"/>
    </source>
</evidence>
<feature type="domain" description="Helicase ATP-binding" evidence="12">
    <location>
        <begin position="633"/>
        <end position="805"/>
    </location>
</feature>
<dbReference type="Proteomes" id="UP001291623">
    <property type="component" value="Unassembled WGS sequence"/>
</dbReference>
<dbReference type="InterPro" id="IPR027417">
    <property type="entry name" value="P-loop_NTPase"/>
</dbReference>
<dbReference type="InterPro" id="IPR038718">
    <property type="entry name" value="SNF2-like_sf"/>
</dbReference>
<evidence type="ECO:0000313" key="15">
    <source>
        <dbReference type="Proteomes" id="UP001291623"/>
    </source>
</evidence>
<dbReference type="SUPFAM" id="SSF54160">
    <property type="entry name" value="Chromo domain-like"/>
    <property type="match status" value="2"/>
</dbReference>
<evidence type="ECO:0000256" key="2">
    <source>
        <dbReference type="ARBA" id="ARBA00007025"/>
    </source>
</evidence>
<dbReference type="GO" id="GO:0000785">
    <property type="term" value="C:chromatin"/>
    <property type="evidence" value="ECO:0007669"/>
    <property type="project" value="TreeGrafter"/>
</dbReference>
<dbReference type="CDD" id="cd18793">
    <property type="entry name" value="SF2_C_SNF"/>
    <property type="match status" value="1"/>
</dbReference>
<dbReference type="FunFam" id="2.40.50.40:FF:000032">
    <property type="entry name" value="protein CHROMATIN REMODELING 5 isoform X2"/>
    <property type="match status" value="1"/>
</dbReference>
<sequence length="1807" mass="205160">MLCLLISFEFFPSASEVFGGKRTGINAFQSNFLFGKVRATRRNGMAFYRNYSNETVTLDDKIQGEQNMQGIHQDVGNEEVEGSLSENDDNVQLQDEVGVEVETAAEDQVPPGRKVNLAGKWGSGFWKDCQPMGPSGRSGSEEESKSGSEYKNEEESDEVSDGREDQLESEDDGRRKGMGKSQSVPADEMLSDEYYEQDGDDQSDSLHYRAANPSSGIVQSRSQGLLLPAKDDPDDPDYGSTGRGRGIKLSWYRKNRFSFSFVQFLVIAVSWESSDMVILTRMMTGRVESPMRSTAMMMRWAYPMKMKNITENIKASKRIGVVCSVKSTREVKSLATSARRKRGRTSYEEEESSVDDSENESDEDFRDKPRRVANLRLKNGGRSTAASVSGRNSEIRTSSRRSARKVSYAESEESEEIDESKQKKSQKEEIEEEDGDSIEKVLWHQPKGMAEEARMNNKSADPMLLSHLYDSEPDWNEMEFLIKWKGQSHLHCQWKSFVELQNLSGFKKVLNYTKRVMEDVKYRKTVSREEVERVIADRISKDGYGNVVPEYLVKWKGLSYAEATWEKDVDIAFGQDAIDEYKAREAAIMVQGKSVDFQRKKSRGSLRKLEEQPEWLKGGKLRDYQLEGLNFMVNSWRNDTNVILADEMGLGKTVQSVSMLGFLQNAQQIHGPFLVVVPLSTLSNWAKEFRKWLPDMNVIIYVGARASREVCQQYEFYNDNKVGRTIKFDALLTTYEVLLKDKAVLSKIRWNYLMVDEAHRLKNSEASFYTTLLEFSMKNKLLITEPGRQEVERMCLANGRMQDHHGTWKEWSGGDQVEMQVALLHFLDPVKFKSKDDFVQNYKNLSSFNELELANLHKELRPHILRRVIKDVEKSLPPKIERILRVEMSPLQKQYYKWILERNFQDLNKGVRGNQVSLLNIVVELKKCCNHPFLFESADHGYGGDANYFGSTKLDRIILSSGKLVILDKLLDRLHETKHRVLIFSQMVRMLDILAEYLSIKGFQYQRLDGSTKSELRQQAMDHFNAPGSEDFCFLLSTRAGGLGINLATADTVIIFDSDWNPQNDLQAMSRAHRIGQQEVVNIYRFVTSKSVEEDILERAKKKMVLDHLVIQKLNAEGKLEKKETKKGSLFDKNELSAILRFGAEELFKEDKNDEESKKRLLSMDIDEILERAEKVEERGAEAEEANELLSAFKASSNFPSGRYFFISLTLEVANFCGAEDDATFWSRWIKPEAAAQAEDALAPRAARNKKSYAEASPLVETNKRKKGVDAQDRFPKRRKGDFRCTLPAIDGASAQVRGWSYGNLSKRDATRFSRAVKKFGNDSQINLISLDVGGTVQAAPTEAQVELFDSLIDGCREAVKGEVVDPKGPLLDFFGLPVKADELLGRVEELQLLAKRISRYEDPVSQFRALAYLKPATWSKGCGWNQKDDARLLLGIHYHGFGNWEDIRLDKKLGLMKKIAPVQLQHHETFLPRAPQLKERASQLLQMEVAAVGGKNSSLQVGRKASNKQKESLPSNTAPLGKGKQSKLSSSGLNVKMGRGRAAKGQKVEPLVKEEGEMSDNYEVYEQFKEVKWMEWCQDVMVDEEKTLKRLQRLQTTSNDLPEDKVVAEIRNYLQLLGRRIDQIVLNYEKEPHKQERMTVRLWNYVCTFSNLSGEKLRQVYSKLKEKQPVGGRVGPSEFNGSAPGHPTTGFIPRSFDAAKFEAWKRRKRAEADVHSQVQPQHQRTLTNTSRLPEPNLSSGILGAAPLDSKQSGNGRPYRTHQSGLPQRPGNINIAVLPITLLSVNINSAGLVSSCIADEVTNNYHQ</sequence>
<feature type="domain" description="Chromo" evidence="11">
    <location>
        <begin position="436"/>
        <end position="524"/>
    </location>
</feature>
<gene>
    <name evidence="14" type="ORF">RND71_027201</name>
</gene>
<organism evidence="14 15">
    <name type="scientific">Anisodus tanguticus</name>
    <dbReference type="NCBI Taxonomy" id="243964"/>
    <lineage>
        <taxon>Eukaryota</taxon>
        <taxon>Viridiplantae</taxon>
        <taxon>Streptophyta</taxon>
        <taxon>Embryophyta</taxon>
        <taxon>Tracheophyta</taxon>
        <taxon>Spermatophyta</taxon>
        <taxon>Magnoliopsida</taxon>
        <taxon>eudicotyledons</taxon>
        <taxon>Gunneridae</taxon>
        <taxon>Pentapetalae</taxon>
        <taxon>asterids</taxon>
        <taxon>lamiids</taxon>
        <taxon>Solanales</taxon>
        <taxon>Solanaceae</taxon>
        <taxon>Solanoideae</taxon>
        <taxon>Hyoscyameae</taxon>
        <taxon>Anisodus</taxon>
    </lineage>
</organism>
<dbReference type="SMART" id="SM00298">
    <property type="entry name" value="CHROMO"/>
    <property type="match status" value="2"/>
</dbReference>
<dbReference type="GO" id="GO:0005634">
    <property type="term" value="C:nucleus"/>
    <property type="evidence" value="ECO:0007669"/>
    <property type="project" value="UniProtKB-SubCell"/>
</dbReference>
<name>A0AAE1RQ89_9SOLA</name>
<dbReference type="InterPro" id="IPR000330">
    <property type="entry name" value="SNF2_N"/>
</dbReference>
<feature type="domain" description="Chromo" evidence="11">
    <location>
        <begin position="529"/>
        <end position="593"/>
    </location>
</feature>
<dbReference type="InterPro" id="IPR016197">
    <property type="entry name" value="Chromo-like_dom_sf"/>
</dbReference>
<accession>A0AAE1RQ89</accession>
<feature type="region of interest" description="Disordered" evidence="10">
    <location>
        <begin position="1711"/>
        <end position="1771"/>
    </location>
</feature>
<dbReference type="InterPro" id="IPR001650">
    <property type="entry name" value="Helicase_C-like"/>
</dbReference>
<feature type="compositionally biased region" description="Polar residues" evidence="10">
    <location>
        <begin position="381"/>
        <end position="396"/>
    </location>
</feature>
<feature type="coiled-coil region" evidence="9">
    <location>
        <begin position="1159"/>
        <end position="1186"/>
    </location>
</feature>
<feature type="compositionally biased region" description="Polar residues" evidence="10">
    <location>
        <begin position="212"/>
        <end position="223"/>
    </location>
</feature>
<dbReference type="Pfam" id="PF00271">
    <property type="entry name" value="Helicase_C"/>
    <property type="match status" value="1"/>
</dbReference>
<feature type="domain" description="Helicase C-terminal" evidence="13">
    <location>
        <begin position="966"/>
        <end position="1117"/>
    </location>
</feature>
<feature type="compositionally biased region" description="Polar residues" evidence="10">
    <location>
        <begin position="1750"/>
        <end position="1766"/>
    </location>
</feature>
<dbReference type="GO" id="GO:0140658">
    <property type="term" value="F:ATP-dependent chromatin remodeler activity"/>
    <property type="evidence" value="ECO:0007669"/>
    <property type="project" value="TreeGrafter"/>
</dbReference>
<feature type="compositionally biased region" description="Basic and acidic residues" evidence="10">
    <location>
        <begin position="139"/>
        <end position="153"/>
    </location>
</feature>
<feature type="compositionally biased region" description="Polar residues" evidence="10">
    <location>
        <begin position="1717"/>
        <end position="1740"/>
    </location>
</feature>
<dbReference type="CDD" id="cd18660">
    <property type="entry name" value="CD1_tandem"/>
    <property type="match status" value="1"/>
</dbReference>
<dbReference type="PROSITE" id="PS51192">
    <property type="entry name" value="HELICASE_ATP_BIND_1"/>
    <property type="match status" value="1"/>
</dbReference>
<feature type="compositionally biased region" description="Basic and acidic residues" evidence="10">
    <location>
        <begin position="419"/>
        <end position="428"/>
    </location>
</feature>
<dbReference type="InterPro" id="IPR023780">
    <property type="entry name" value="Chromo_domain"/>
</dbReference>
<keyword evidence="3" id="KW-0677">Repeat</keyword>
<feature type="compositionally biased region" description="Acidic residues" evidence="10">
    <location>
        <begin position="189"/>
        <end position="203"/>
    </location>
</feature>
<comment type="caution">
    <text evidence="14">The sequence shown here is derived from an EMBL/GenBank/DDBJ whole genome shotgun (WGS) entry which is preliminary data.</text>
</comment>
<dbReference type="PANTHER" id="PTHR45623:SF14">
    <property type="entry name" value="CHROMODOMAIN-HELICASE-DNA-BINDING PROTEIN 1"/>
    <property type="match status" value="1"/>
</dbReference>
<dbReference type="Gene3D" id="3.40.50.300">
    <property type="entry name" value="P-loop containing nucleotide triphosphate hydrolases"/>
    <property type="match status" value="1"/>
</dbReference>